<keyword evidence="3" id="KW-1185">Reference proteome</keyword>
<dbReference type="Proteomes" id="UP001345013">
    <property type="component" value="Unassembled WGS sequence"/>
</dbReference>
<evidence type="ECO:0000313" key="2">
    <source>
        <dbReference type="EMBL" id="KAK5077703.1"/>
    </source>
</evidence>
<feature type="region of interest" description="Disordered" evidence="1">
    <location>
        <begin position="179"/>
        <end position="217"/>
    </location>
</feature>
<name>A0ABR0JYZ8_9EURO</name>
<proteinExistence type="predicted"/>
<feature type="compositionally biased region" description="Polar residues" evidence="1">
    <location>
        <begin position="107"/>
        <end position="127"/>
    </location>
</feature>
<accession>A0ABR0JYZ8</accession>
<reference evidence="2 3" key="1">
    <citation type="submission" date="2023-08" db="EMBL/GenBank/DDBJ databases">
        <title>Black Yeasts Isolated from many extreme environments.</title>
        <authorList>
            <person name="Coleine C."/>
            <person name="Stajich J.E."/>
            <person name="Selbmann L."/>
        </authorList>
    </citation>
    <scope>NUCLEOTIDE SEQUENCE [LARGE SCALE GENOMIC DNA]</scope>
    <source>
        <strain evidence="2 3">CCFEE 5885</strain>
    </source>
</reference>
<feature type="compositionally biased region" description="Low complexity" evidence="1">
    <location>
        <begin position="128"/>
        <end position="140"/>
    </location>
</feature>
<comment type="caution">
    <text evidence="2">The sequence shown here is derived from an EMBL/GenBank/DDBJ whole genome shotgun (WGS) entry which is preliminary data.</text>
</comment>
<gene>
    <name evidence="2" type="ORF">LTR24_009402</name>
</gene>
<evidence type="ECO:0000256" key="1">
    <source>
        <dbReference type="SAM" id="MobiDB-lite"/>
    </source>
</evidence>
<evidence type="ECO:0000313" key="3">
    <source>
        <dbReference type="Proteomes" id="UP001345013"/>
    </source>
</evidence>
<dbReference type="EMBL" id="JAVRRG010000204">
    <property type="protein sequence ID" value="KAK5077703.1"/>
    <property type="molecule type" value="Genomic_DNA"/>
</dbReference>
<sequence length="395" mass="43858">MDIHSAQFDTPSIRASEAVLVVHSSTEINAPAPFVPKVNITYQPPEEDSATVAEIQQLVRNTSLAGSFYSDLEGGDTGQGRPRSPDEQPPPRFRLNSISSQMSESSQTNTGNTPRQSESIDPLSTNGTPAPRTTPDTPTRQSAAQKFQDAQERRRSSIANGQEPAPIINHVVDTDNHRASLAVPPSPISPHSRRNSKQERRQSTVTANASASRRAAEKTHRALMNMYGEPSVRLQIRTKMTFFVRMKPYSPSDYTETHMVVTDVSRPDDPATESDATALTRSKTHNLERSGLYRVVWATDSDGASLFNVSGILSGSKMPKYLLQAERVHEIEPTGPESCVYRTWECQKGRAAKNVKKKYGEYLQKMFEIWAGGLRDFCEGLHAPRIERRDFSVSE</sequence>
<protein>
    <submittedName>
        <fullName evidence="2">Uncharacterized protein</fullName>
    </submittedName>
</protein>
<feature type="region of interest" description="Disordered" evidence="1">
    <location>
        <begin position="66"/>
        <end position="166"/>
    </location>
</feature>
<organism evidence="2 3">
    <name type="scientific">Lithohypha guttulata</name>
    <dbReference type="NCBI Taxonomy" id="1690604"/>
    <lineage>
        <taxon>Eukaryota</taxon>
        <taxon>Fungi</taxon>
        <taxon>Dikarya</taxon>
        <taxon>Ascomycota</taxon>
        <taxon>Pezizomycotina</taxon>
        <taxon>Eurotiomycetes</taxon>
        <taxon>Chaetothyriomycetidae</taxon>
        <taxon>Chaetothyriales</taxon>
        <taxon>Trichomeriaceae</taxon>
        <taxon>Lithohypha</taxon>
    </lineage>
</organism>
<feature type="compositionally biased region" description="Low complexity" evidence="1">
    <location>
        <begin position="97"/>
        <end position="106"/>
    </location>
</feature>